<dbReference type="OrthoDB" id="3688656at2"/>
<evidence type="ECO:0000313" key="1">
    <source>
        <dbReference type="EMBL" id="SMC71970.1"/>
    </source>
</evidence>
<organism evidence="1 2">
    <name type="scientific">Lentzea albidocapillata</name>
    <dbReference type="NCBI Taxonomy" id="40571"/>
    <lineage>
        <taxon>Bacteria</taxon>
        <taxon>Bacillati</taxon>
        <taxon>Actinomycetota</taxon>
        <taxon>Actinomycetes</taxon>
        <taxon>Pseudonocardiales</taxon>
        <taxon>Pseudonocardiaceae</taxon>
        <taxon>Lentzea</taxon>
    </lineage>
</organism>
<proteinExistence type="predicted"/>
<dbReference type="EMBL" id="FWYC01000004">
    <property type="protein sequence ID" value="SMC71970.1"/>
    <property type="molecule type" value="Genomic_DNA"/>
</dbReference>
<sequence length="142" mass="16276">MLTAMLERIDHEVTFTRLVELTDLRAEDVLKQIRRFTTMSLVARRVDVDKYPAQDYFELPEASVVRARSLLQLADDATLRDLVEERGLDIDVAYGRFLERQPYPVALGKALREARSDRGWSLLEAEKATPVPAQRSRTTSRA</sequence>
<evidence type="ECO:0000313" key="2">
    <source>
        <dbReference type="Proteomes" id="UP000192840"/>
    </source>
</evidence>
<dbReference type="STRING" id="40571.SAMN05660733_01485"/>
<accession>A0A1W2BGX1</accession>
<dbReference type="AlphaFoldDB" id="A0A1W2BGX1"/>
<protein>
    <submittedName>
        <fullName evidence="1">Uncharacterized protein</fullName>
    </submittedName>
</protein>
<keyword evidence="2" id="KW-1185">Reference proteome</keyword>
<gene>
    <name evidence="1" type="ORF">SAMN05660733_01485</name>
</gene>
<dbReference type="Proteomes" id="UP000192840">
    <property type="component" value="Unassembled WGS sequence"/>
</dbReference>
<name>A0A1W2BGX1_9PSEU</name>
<reference evidence="2" key="1">
    <citation type="submission" date="2017-04" db="EMBL/GenBank/DDBJ databases">
        <authorList>
            <person name="Varghese N."/>
            <person name="Submissions S."/>
        </authorList>
    </citation>
    <scope>NUCLEOTIDE SEQUENCE [LARGE SCALE GENOMIC DNA]</scope>
    <source>
        <strain evidence="2">DSM 44073</strain>
    </source>
</reference>
<dbReference type="eggNOG" id="ENOG50321IN">
    <property type="taxonomic scope" value="Bacteria"/>
</dbReference>
<dbReference type="RefSeq" id="WP_030481947.1">
    <property type="nucleotide sequence ID" value="NZ_FWYC01000004.1"/>
</dbReference>